<keyword evidence="2" id="KW-0813">Transport</keyword>
<dbReference type="GO" id="GO:0015772">
    <property type="term" value="P:oligosaccharide transport"/>
    <property type="evidence" value="ECO:0007669"/>
    <property type="project" value="TreeGrafter"/>
</dbReference>
<evidence type="ECO:0000313" key="13">
    <source>
        <dbReference type="EMBL" id="UVO08119.1"/>
    </source>
</evidence>
<evidence type="ECO:0000256" key="6">
    <source>
        <dbReference type="ARBA" id="ARBA00022729"/>
    </source>
</evidence>
<keyword evidence="15" id="KW-1185">Reference proteome</keyword>
<evidence type="ECO:0000256" key="9">
    <source>
        <dbReference type="ARBA" id="ARBA00023136"/>
    </source>
</evidence>
<dbReference type="GO" id="GO:0006811">
    <property type="term" value="P:monoatomic ion transport"/>
    <property type="evidence" value="ECO:0007669"/>
    <property type="project" value="UniProtKB-KW"/>
</dbReference>
<dbReference type="EMBL" id="CP090065">
    <property type="protein sequence ID" value="UVO08119.1"/>
    <property type="molecule type" value="Genomic_DNA"/>
</dbReference>
<sequence length="270" mass="32209">MKKYLNALVLTSTVIFTSSVLANDVTIKKGSEDQEKETKQEKEYKYVPFSTAQFNARTQYRTGSKRWLQMFRIAGVVKQPDSLLKGTYWSLETNSNMGRTLDEFAASYQEIEVNKAFWKKKFYVSPGFVWHWESAGTQFDPYVEAGYRWDTTFSTAVRYRYNHWTYLTKDVNKNNDTQGEHRIDLYVKKNFTPEFQVTYNPTYYHKRSGTEYFYKNDKKSVLQHNFIFSYQMSDRFIPYTELGYLDKTKNDEGNKVHEYQIRLGFRYNLN</sequence>
<dbReference type="Pfam" id="PF06178">
    <property type="entry name" value="KdgM"/>
    <property type="match status" value="1"/>
</dbReference>
<evidence type="ECO:0000256" key="11">
    <source>
        <dbReference type="SAM" id="SignalP"/>
    </source>
</evidence>
<dbReference type="GO" id="GO:0046930">
    <property type="term" value="C:pore complex"/>
    <property type="evidence" value="ECO:0007669"/>
    <property type="project" value="UniProtKB-KW"/>
</dbReference>
<gene>
    <name evidence="12" type="ORF">ABRQ07_21495</name>
    <name evidence="13" type="ORF">LW347_20145</name>
</gene>
<dbReference type="PANTHER" id="PTHR38105">
    <property type="entry name" value="OUTER MEMBRANE PROTEIN-RELATED-RELATED"/>
    <property type="match status" value="1"/>
</dbReference>
<evidence type="ECO:0000256" key="3">
    <source>
        <dbReference type="ARBA" id="ARBA00022452"/>
    </source>
</evidence>
<dbReference type="PANTHER" id="PTHR38105:SF2">
    <property type="entry name" value="N-ACETYLNEURAMINIC ACID OUTER MEMBRANE CHANNEL PROTEIN NANC-RELATED"/>
    <property type="match status" value="1"/>
</dbReference>
<dbReference type="GO" id="GO:0009279">
    <property type="term" value="C:cell outer membrane"/>
    <property type="evidence" value="ECO:0007669"/>
    <property type="project" value="UniProtKB-SubCell"/>
</dbReference>
<dbReference type="Proteomes" id="UP001463408">
    <property type="component" value="Unassembled WGS sequence"/>
</dbReference>
<dbReference type="Gene3D" id="2.40.160.40">
    <property type="entry name" value="monomeric porin ompg"/>
    <property type="match status" value="1"/>
</dbReference>
<evidence type="ECO:0000256" key="8">
    <source>
        <dbReference type="ARBA" id="ARBA00023114"/>
    </source>
</evidence>
<keyword evidence="8" id="KW-0626">Porin</keyword>
<keyword evidence="7" id="KW-0406">Ion transport</keyword>
<dbReference type="KEGG" id="ppoo:LW347_20145"/>
<evidence type="ECO:0000256" key="1">
    <source>
        <dbReference type="ARBA" id="ARBA00004442"/>
    </source>
</evidence>
<dbReference type="AlphaFoldDB" id="A0AAE9NPP8"/>
<feature type="signal peptide" evidence="11">
    <location>
        <begin position="1"/>
        <end position="22"/>
    </location>
</feature>
<dbReference type="GO" id="GO:0015288">
    <property type="term" value="F:porin activity"/>
    <property type="evidence" value="ECO:0007669"/>
    <property type="project" value="UniProtKB-KW"/>
</dbReference>
<keyword evidence="4" id="KW-0762">Sugar transport</keyword>
<dbReference type="RefSeq" id="WP_258883423.1">
    <property type="nucleotide sequence ID" value="NZ_CP090065.1"/>
</dbReference>
<reference evidence="13" key="1">
    <citation type="submission" date="2021-12" db="EMBL/GenBank/DDBJ databases">
        <title>Genome sequence of novel Pectobacterium sp. causing blackleg.</title>
        <authorList>
            <person name="Wang J."/>
        </authorList>
    </citation>
    <scope>NUCLEOTIDE SEQUENCE</scope>
    <source>
        <strain evidence="13">BY21311</strain>
    </source>
</reference>
<dbReference type="InterPro" id="IPR053713">
    <property type="entry name" value="Bact_OM_Channel_sf"/>
</dbReference>
<keyword evidence="6 11" id="KW-0732">Signal</keyword>
<reference evidence="12 15" key="2">
    <citation type="submission" date="2024-06" db="EMBL/GenBank/DDBJ databases">
        <title>Pangenomics to understand the prophage dynamics in the radiating lineages of P. brasiliense.</title>
        <authorList>
            <person name="Pardeshi L.A."/>
            <person name="Van Duivenbode I."/>
            <person name="Jonkheer E.M."/>
            <person name="Pel M.J.C."/>
            <person name="Kupczok A."/>
            <person name="De Ridder D."/>
            <person name="Smit S."/>
            <person name="Van Der Lee T.J."/>
        </authorList>
    </citation>
    <scope>NUCLEOTIDE SEQUENCE [LARGE SCALE GENOMIC DNA]</scope>
    <source>
        <strain evidence="12 15">PD 8607</strain>
    </source>
</reference>
<keyword evidence="5" id="KW-0812">Transmembrane</keyword>
<evidence type="ECO:0000256" key="4">
    <source>
        <dbReference type="ARBA" id="ARBA00022597"/>
    </source>
</evidence>
<dbReference type="SUPFAM" id="SSF56935">
    <property type="entry name" value="Porins"/>
    <property type="match status" value="1"/>
</dbReference>
<keyword evidence="3" id="KW-1134">Transmembrane beta strand</keyword>
<dbReference type="InterPro" id="IPR009331">
    <property type="entry name" value="Oligogalacturonate-sp_porin"/>
</dbReference>
<comment type="subcellular location">
    <subcellularLocation>
        <location evidence="1">Cell outer membrane</location>
    </subcellularLocation>
</comment>
<evidence type="ECO:0000256" key="10">
    <source>
        <dbReference type="ARBA" id="ARBA00023237"/>
    </source>
</evidence>
<keyword evidence="10" id="KW-0998">Cell outer membrane</keyword>
<evidence type="ECO:0000256" key="2">
    <source>
        <dbReference type="ARBA" id="ARBA00022448"/>
    </source>
</evidence>
<feature type="chain" id="PRO_5041975816" evidence="11">
    <location>
        <begin position="23"/>
        <end position="270"/>
    </location>
</feature>
<dbReference type="EMBL" id="JBEHEF010000034">
    <property type="protein sequence ID" value="MEQ9940146.1"/>
    <property type="molecule type" value="Genomic_DNA"/>
</dbReference>
<keyword evidence="9" id="KW-0472">Membrane</keyword>
<evidence type="ECO:0000313" key="14">
    <source>
        <dbReference type="Proteomes" id="UP001059272"/>
    </source>
</evidence>
<dbReference type="Proteomes" id="UP001059272">
    <property type="component" value="Chromosome"/>
</dbReference>
<proteinExistence type="predicted"/>
<protein>
    <submittedName>
        <fullName evidence="12 13">Porin</fullName>
    </submittedName>
</protein>
<organism evidence="13 14">
    <name type="scientific">Pectobacterium polonicum</name>
    <dbReference type="NCBI Taxonomy" id="2485124"/>
    <lineage>
        <taxon>Bacteria</taxon>
        <taxon>Pseudomonadati</taxon>
        <taxon>Pseudomonadota</taxon>
        <taxon>Gammaproteobacteria</taxon>
        <taxon>Enterobacterales</taxon>
        <taxon>Pectobacteriaceae</taxon>
        <taxon>Pectobacterium</taxon>
    </lineage>
</organism>
<accession>A0AAE9NPP8</accession>
<evidence type="ECO:0000313" key="12">
    <source>
        <dbReference type="EMBL" id="MEQ9940146.1"/>
    </source>
</evidence>
<evidence type="ECO:0000256" key="5">
    <source>
        <dbReference type="ARBA" id="ARBA00022692"/>
    </source>
</evidence>
<evidence type="ECO:0000256" key="7">
    <source>
        <dbReference type="ARBA" id="ARBA00023065"/>
    </source>
</evidence>
<evidence type="ECO:0000313" key="15">
    <source>
        <dbReference type="Proteomes" id="UP001463408"/>
    </source>
</evidence>
<name>A0AAE9NPP8_9GAMM</name>